<dbReference type="GO" id="GO:0009279">
    <property type="term" value="C:cell outer membrane"/>
    <property type="evidence" value="ECO:0007669"/>
    <property type="project" value="UniProtKB-SubCell"/>
</dbReference>
<gene>
    <name evidence="9" type="ORF">ENQ87_09365</name>
</gene>
<dbReference type="SUPFAM" id="SSF56954">
    <property type="entry name" value="Outer membrane efflux proteins (OEP)"/>
    <property type="match status" value="1"/>
</dbReference>
<evidence type="ECO:0000256" key="5">
    <source>
        <dbReference type="ARBA" id="ARBA00022692"/>
    </source>
</evidence>
<feature type="region of interest" description="Disordered" evidence="8">
    <location>
        <begin position="240"/>
        <end position="259"/>
    </location>
</feature>
<dbReference type="PANTHER" id="PTHR30026">
    <property type="entry name" value="OUTER MEMBRANE PROTEIN TOLC"/>
    <property type="match status" value="1"/>
</dbReference>
<evidence type="ECO:0000256" key="7">
    <source>
        <dbReference type="ARBA" id="ARBA00023237"/>
    </source>
</evidence>
<dbReference type="EMBL" id="DSOV01000043">
    <property type="protein sequence ID" value="HEN42571.1"/>
    <property type="molecule type" value="Genomic_DNA"/>
</dbReference>
<keyword evidence="6" id="KW-0472">Membrane</keyword>
<keyword evidence="3" id="KW-0813">Transport</keyword>
<dbReference type="PANTHER" id="PTHR30026:SF21">
    <property type="entry name" value="SLR1270 PROTEIN"/>
    <property type="match status" value="1"/>
</dbReference>
<dbReference type="GO" id="GO:1990281">
    <property type="term" value="C:efflux pump complex"/>
    <property type="evidence" value="ECO:0007669"/>
    <property type="project" value="TreeGrafter"/>
</dbReference>
<dbReference type="GO" id="GO:0015562">
    <property type="term" value="F:efflux transmembrane transporter activity"/>
    <property type="evidence" value="ECO:0007669"/>
    <property type="project" value="InterPro"/>
</dbReference>
<dbReference type="Gene3D" id="1.20.1600.10">
    <property type="entry name" value="Outer membrane efflux proteins (OEP)"/>
    <property type="match status" value="1"/>
</dbReference>
<keyword evidence="4" id="KW-1134">Transmembrane beta strand</keyword>
<proteinExistence type="inferred from homology"/>
<organism evidence="9">
    <name type="scientific">Geobacter metallireducens</name>
    <dbReference type="NCBI Taxonomy" id="28232"/>
    <lineage>
        <taxon>Bacteria</taxon>
        <taxon>Pseudomonadati</taxon>
        <taxon>Thermodesulfobacteriota</taxon>
        <taxon>Desulfuromonadia</taxon>
        <taxon>Geobacterales</taxon>
        <taxon>Geobacteraceae</taxon>
        <taxon>Geobacter</taxon>
    </lineage>
</organism>
<evidence type="ECO:0000256" key="2">
    <source>
        <dbReference type="ARBA" id="ARBA00007613"/>
    </source>
</evidence>
<evidence type="ECO:0000256" key="4">
    <source>
        <dbReference type="ARBA" id="ARBA00022452"/>
    </source>
</evidence>
<dbReference type="InterPro" id="IPR028351">
    <property type="entry name" value="CyaE"/>
</dbReference>
<comment type="similarity">
    <text evidence="2">Belongs to the outer membrane factor (OMF) (TC 1.B.17) family.</text>
</comment>
<protein>
    <submittedName>
        <fullName evidence="9">TolC family protein</fullName>
    </submittedName>
</protein>
<evidence type="ECO:0000256" key="1">
    <source>
        <dbReference type="ARBA" id="ARBA00004442"/>
    </source>
</evidence>
<dbReference type="InterPro" id="IPR051906">
    <property type="entry name" value="TolC-like"/>
</dbReference>
<accession>A0A831TZN7</accession>
<comment type="subcellular location">
    <subcellularLocation>
        <location evidence="1">Cell outer membrane</location>
    </subcellularLocation>
</comment>
<evidence type="ECO:0000256" key="8">
    <source>
        <dbReference type="SAM" id="MobiDB-lite"/>
    </source>
</evidence>
<dbReference type="GO" id="GO:0015288">
    <property type="term" value="F:porin activity"/>
    <property type="evidence" value="ECO:0007669"/>
    <property type="project" value="TreeGrafter"/>
</dbReference>
<comment type="caution">
    <text evidence="9">The sequence shown here is derived from an EMBL/GenBank/DDBJ whole genome shotgun (WGS) entry which is preliminary data.</text>
</comment>
<dbReference type="PIRSF" id="PIRSF001892">
    <property type="entry name" value="CyaE"/>
    <property type="match status" value="1"/>
</dbReference>
<sequence length="435" mass="48276">MQNHQIAPVPQAAVQRFLLGAVTVLSLAGTAWAEPLSLEECLRRAAAGNYALAVTARDTKIAAENAAQARSSFLPRLDFQGGYTVQAAPQAVSIQGREAETQDAAYGFFGVTATQTIYDFGRTASRTRKASLLQEAVARTYDAREQEVFLQVVEAYYGILEARKVLGAADEEIIQRTDHLRVARNLYEQGVVTRNDLLQAEVKLADSRQRRLSAANLVDNRWLFLNHLTGQPLTLRAELEEKETQPPLPSPETAEEKALANRPELVSLAKSVEAGEAEVSESRAGYYPELFARGSIDYAENSKVREQAIYAATVGLKVNLFDGFATTSRHRQAVENLGKQRDSLRLAREQIRLELATSLNDARVAAERIKTMEMAIRQGEENLRINRDRYQAQVGTATDVIDAQTLLTQIRTDYFRAVFDYQVAAARVRKAMGEL</sequence>
<evidence type="ECO:0000256" key="3">
    <source>
        <dbReference type="ARBA" id="ARBA00022448"/>
    </source>
</evidence>
<dbReference type="InterPro" id="IPR003423">
    <property type="entry name" value="OMP_efflux"/>
</dbReference>
<evidence type="ECO:0000256" key="6">
    <source>
        <dbReference type="ARBA" id="ARBA00023136"/>
    </source>
</evidence>
<evidence type="ECO:0000313" key="9">
    <source>
        <dbReference type="EMBL" id="HEN42571.1"/>
    </source>
</evidence>
<keyword evidence="7" id="KW-0998">Cell outer membrane</keyword>
<dbReference type="Pfam" id="PF02321">
    <property type="entry name" value="OEP"/>
    <property type="match status" value="2"/>
</dbReference>
<reference evidence="9" key="1">
    <citation type="journal article" date="2020" name="mSystems">
        <title>Genome- and Community-Level Interaction Insights into Carbon Utilization and Element Cycling Functions of Hydrothermarchaeota in Hydrothermal Sediment.</title>
        <authorList>
            <person name="Zhou Z."/>
            <person name="Liu Y."/>
            <person name="Xu W."/>
            <person name="Pan J."/>
            <person name="Luo Z.H."/>
            <person name="Li M."/>
        </authorList>
    </citation>
    <scope>NUCLEOTIDE SEQUENCE [LARGE SCALE GENOMIC DNA]</scope>
    <source>
        <strain evidence="9">SpSt-349</strain>
    </source>
</reference>
<name>A0A831TZN7_GEOME</name>
<dbReference type="AlphaFoldDB" id="A0A831TZN7"/>
<keyword evidence="5" id="KW-0812">Transmembrane</keyword>